<comment type="caution">
    <text evidence="7">The sequence shown here is derived from an EMBL/GenBank/DDBJ whole genome shotgun (WGS) entry which is preliminary data.</text>
</comment>
<dbReference type="Proteomes" id="UP000178377">
    <property type="component" value="Unassembled WGS sequence"/>
</dbReference>
<evidence type="ECO:0000259" key="6">
    <source>
        <dbReference type="Pfam" id="PF00535"/>
    </source>
</evidence>
<proteinExistence type="predicted"/>
<dbReference type="AlphaFoldDB" id="A0A1F5PLR0"/>
<evidence type="ECO:0000256" key="1">
    <source>
        <dbReference type="ARBA" id="ARBA00004236"/>
    </source>
</evidence>
<dbReference type="InterPro" id="IPR029044">
    <property type="entry name" value="Nucleotide-diphossugar_trans"/>
</dbReference>
<feature type="domain" description="Glycosyltransferase 2-like" evidence="6">
    <location>
        <begin position="3"/>
        <end position="166"/>
    </location>
</feature>
<evidence type="ECO:0000256" key="5">
    <source>
        <dbReference type="ARBA" id="ARBA00023136"/>
    </source>
</evidence>
<evidence type="ECO:0000256" key="2">
    <source>
        <dbReference type="ARBA" id="ARBA00022475"/>
    </source>
</evidence>
<dbReference type="Pfam" id="PF00535">
    <property type="entry name" value="Glycos_transf_2"/>
    <property type="match status" value="1"/>
</dbReference>
<dbReference type="EMBL" id="MFEO01000009">
    <property type="protein sequence ID" value="OGE90819.1"/>
    <property type="molecule type" value="Genomic_DNA"/>
</dbReference>
<evidence type="ECO:0000313" key="7">
    <source>
        <dbReference type="EMBL" id="OGE90819.1"/>
    </source>
</evidence>
<comment type="subcellular location">
    <subcellularLocation>
        <location evidence="1">Cell membrane</location>
    </subcellularLocation>
</comment>
<gene>
    <name evidence="7" type="ORF">A2722_02670</name>
</gene>
<dbReference type="PANTHER" id="PTHR43646:SF2">
    <property type="entry name" value="GLYCOSYLTRANSFERASE 2-LIKE DOMAIN-CONTAINING PROTEIN"/>
    <property type="match status" value="1"/>
</dbReference>
<name>A0A1F5PLR0_9BACT</name>
<evidence type="ECO:0000256" key="4">
    <source>
        <dbReference type="ARBA" id="ARBA00022679"/>
    </source>
</evidence>
<evidence type="ECO:0000313" key="8">
    <source>
        <dbReference type="Proteomes" id="UP000178377"/>
    </source>
</evidence>
<keyword evidence="3" id="KW-0328">Glycosyltransferase</keyword>
<accession>A0A1F5PLR0</accession>
<sequence length="241" mass="27645">MISIIIPAKDEEKYIGECLQSILDQHMQEPPEIIVVDNASTDATAYVAGKFPGVRVVHEPVPGTNQARQRGFRTSQGDVLMFFDADVRLPHGWIDAAIKKLNMRTDLVAFSAPYSFYDFPLLEITNQIFNYLIARPFCFIFIRSLRVVAQMSGGVMVIRRNVLEQIGGFDTNRKFYGDDTGTAMKLKKVGYVAYDFGSWVHSSGRRYLKKGLLKTISIYMFNLFYIWFRGEPYHEDEEIVR</sequence>
<keyword evidence="2" id="KW-1003">Cell membrane</keyword>
<reference evidence="7 8" key="1">
    <citation type="journal article" date="2016" name="Nat. Commun.">
        <title>Thousands of microbial genomes shed light on interconnected biogeochemical processes in an aquifer system.</title>
        <authorList>
            <person name="Anantharaman K."/>
            <person name="Brown C.T."/>
            <person name="Hug L.A."/>
            <person name="Sharon I."/>
            <person name="Castelle C.J."/>
            <person name="Probst A.J."/>
            <person name="Thomas B.C."/>
            <person name="Singh A."/>
            <person name="Wilkins M.J."/>
            <person name="Karaoz U."/>
            <person name="Brodie E.L."/>
            <person name="Williams K.H."/>
            <person name="Hubbard S.S."/>
            <person name="Banfield J.F."/>
        </authorList>
    </citation>
    <scope>NUCLEOTIDE SEQUENCE [LARGE SCALE GENOMIC DNA]</scope>
</reference>
<organism evidence="7 8">
    <name type="scientific">Candidatus Doudnabacteria bacterium RIFCSPHIGHO2_01_FULL_50_11</name>
    <dbReference type="NCBI Taxonomy" id="1817828"/>
    <lineage>
        <taxon>Bacteria</taxon>
        <taxon>Candidatus Doudnaibacteriota</taxon>
    </lineage>
</organism>
<dbReference type="PANTHER" id="PTHR43646">
    <property type="entry name" value="GLYCOSYLTRANSFERASE"/>
    <property type="match status" value="1"/>
</dbReference>
<keyword evidence="5" id="KW-0472">Membrane</keyword>
<keyword evidence="4" id="KW-0808">Transferase</keyword>
<dbReference type="STRING" id="1817828.A2722_02670"/>
<dbReference type="GO" id="GO:0005886">
    <property type="term" value="C:plasma membrane"/>
    <property type="evidence" value="ECO:0007669"/>
    <property type="project" value="UniProtKB-SubCell"/>
</dbReference>
<protein>
    <recommendedName>
        <fullName evidence="6">Glycosyltransferase 2-like domain-containing protein</fullName>
    </recommendedName>
</protein>
<dbReference type="GO" id="GO:0016757">
    <property type="term" value="F:glycosyltransferase activity"/>
    <property type="evidence" value="ECO:0007669"/>
    <property type="project" value="UniProtKB-KW"/>
</dbReference>
<dbReference type="SUPFAM" id="SSF53448">
    <property type="entry name" value="Nucleotide-diphospho-sugar transferases"/>
    <property type="match status" value="1"/>
</dbReference>
<dbReference type="Gene3D" id="3.90.550.10">
    <property type="entry name" value="Spore Coat Polysaccharide Biosynthesis Protein SpsA, Chain A"/>
    <property type="match status" value="1"/>
</dbReference>
<evidence type="ECO:0000256" key="3">
    <source>
        <dbReference type="ARBA" id="ARBA00022676"/>
    </source>
</evidence>
<dbReference type="InterPro" id="IPR001173">
    <property type="entry name" value="Glyco_trans_2-like"/>
</dbReference>